<dbReference type="GO" id="GO:0003727">
    <property type="term" value="F:single-stranded RNA binding"/>
    <property type="evidence" value="ECO:0007669"/>
    <property type="project" value="TreeGrafter"/>
</dbReference>
<comment type="similarity">
    <text evidence="10">Belongs to the endonuclease V family.</text>
</comment>
<keyword evidence="9 10" id="KW-0234">DNA repair</keyword>
<feature type="site" description="Interaction with target DNA" evidence="10">
    <location>
        <position position="82"/>
    </location>
</feature>
<protein>
    <recommendedName>
        <fullName evidence="10">Endonuclease V</fullName>
        <ecNumber evidence="10">3.1.21.7</ecNumber>
    </recommendedName>
    <alternativeName>
        <fullName evidence="10">Deoxyinosine 3'endonuclease</fullName>
    </alternativeName>
    <alternativeName>
        <fullName evidence="10">Deoxyribonuclease V</fullName>
        <shortName evidence="10">DNase V</shortName>
    </alternativeName>
</protein>
<dbReference type="Proteomes" id="UP000032254">
    <property type="component" value="Unassembled WGS sequence"/>
</dbReference>
<dbReference type="GO" id="GO:0006281">
    <property type="term" value="P:DNA repair"/>
    <property type="evidence" value="ECO:0007669"/>
    <property type="project" value="UniProtKB-UniRule"/>
</dbReference>
<comment type="catalytic activity">
    <reaction evidence="10">
        <text>Endonucleolytic cleavage at apurinic or apyrimidinic sites to products with a 5'-phosphate.</text>
        <dbReference type="EC" id="3.1.21.7"/>
    </reaction>
</comment>
<evidence type="ECO:0000256" key="4">
    <source>
        <dbReference type="ARBA" id="ARBA00022723"/>
    </source>
</evidence>
<keyword evidence="5 10" id="KW-0255">Endonuclease</keyword>
<evidence type="ECO:0000256" key="2">
    <source>
        <dbReference type="ARBA" id="ARBA00022490"/>
    </source>
</evidence>
<dbReference type="GO" id="GO:0005737">
    <property type="term" value="C:cytoplasm"/>
    <property type="evidence" value="ECO:0007669"/>
    <property type="project" value="UniProtKB-SubCell"/>
</dbReference>
<dbReference type="PANTHER" id="PTHR28511:SF1">
    <property type="entry name" value="ENDONUCLEASE V"/>
    <property type="match status" value="1"/>
</dbReference>
<evidence type="ECO:0000256" key="9">
    <source>
        <dbReference type="ARBA" id="ARBA00023204"/>
    </source>
</evidence>
<dbReference type="PATRIC" id="fig|47853.6.peg.1580"/>
<dbReference type="Gene3D" id="3.30.2170.10">
    <property type="entry name" value="archaeoglobus fulgidus dsm 4304 superfamily"/>
    <property type="match status" value="1"/>
</dbReference>
<dbReference type="GO" id="GO:0043737">
    <property type="term" value="F:deoxyribonuclease V activity"/>
    <property type="evidence" value="ECO:0007669"/>
    <property type="project" value="UniProtKB-UniRule"/>
</dbReference>
<comment type="cofactor">
    <cofactor evidence="10">
        <name>Mg(2+)</name>
        <dbReference type="ChEBI" id="CHEBI:18420"/>
    </cofactor>
</comment>
<dbReference type="PANTHER" id="PTHR28511">
    <property type="entry name" value="ENDONUCLEASE V"/>
    <property type="match status" value="1"/>
</dbReference>
<dbReference type="Pfam" id="PF04493">
    <property type="entry name" value="Endonuclease_5"/>
    <property type="match status" value="1"/>
</dbReference>
<dbReference type="NCBIfam" id="NF008629">
    <property type="entry name" value="PRK11617.1"/>
    <property type="match status" value="1"/>
</dbReference>
<dbReference type="GO" id="GO:0000287">
    <property type="term" value="F:magnesium ion binding"/>
    <property type="evidence" value="ECO:0007669"/>
    <property type="project" value="UniProtKB-UniRule"/>
</dbReference>
<evidence type="ECO:0000256" key="10">
    <source>
        <dbReference type="HAMAP-Rule" id="MF_00801"/>
    </source>
</evidence>
<evidence type="ECO:0000256" key="6">
    <source>
        <dbReference type="ARBA" id="ARBA00022763"/>
    </source>
</evidence>
<dbReference type="HAMAP" id="MF_00801">
    <property type="entry name" value="Endonuclease_5"/>
    <property type="match status" value="1"/>
</dbReference>
<comment type="subcellular location">
    <subcellularLocation>
        <location evidence="1 10">Cytoplasm</location>
    </subcellularLocation>
</comment>
<proteinExistence type="inferred from homology"/>
<evidence type="ECO:0000256" key="7">
    <source>
        <dbReference type="ARBA" id="ARBA00022801"/>
    </source>
</evidence>
<comment type="function">
    <text evidence="10">DNA repair enzyme involved in the repair of deaminated bases. Selectively cleaves double-stranded DNA at the second phosphodiester bond 3' to a deoxyinosine leaving behind the intact lesion on the nicked DNA.</text>
</comment>
<dbReference type="GeneID" id="301303970"/>
<dbReference type="OrthoDB" id="9790916at2"/>
<dbReference type="EC" id="3.1.21.7" evidence="10"/>
<evidence type="ECO:0000313" key="11">
    <source>
        <dbReference type="EMBL" id="KIR66791.1"/>
    </source>
</evidence>
<comment type="caution">
    <text evidence="11">The sequence shown here is derived from an EMBL/GenBank/DDBJ whole genome shotgun (WGS) entry which is preliminary data.</text>
</comment>
<evidence type="ECO:0000256" key="1">
    <source>
        <dbReference type="ARBA" id="ARBA00004496"/>
    </source>
</evidence>
<dbReference type="CDD" id="cd06559">
    <property type="entry name" value="Endonuclease_V"/>
    <property type="match status" value="1"/>
</dbReference>
<evidence type="ECO:0000256" key="5">
    <source>
        <dbReference type="ARBA" id="ARBA00022759"/>
    </source>
</evidence>
<accession>A0A0D0X6H3</accession>
<dbReference type="InterPro" id="IPR007581">
    <property type="entry name" value="Endonuclease-V"/>
</dbReference>
<keyword evidence="6 10" id="KW-0227">DNA damage</keyword>
<gene>
    <name evidence="10" type="primary">nfi</name>
    <name evidence="11" type="ORF">TK50_07420</name>
</gene>
<dbReference type="RefSeq" id="WP_043964038.1">
    <property type="nucleotide sequence ID" value="NZ_JBEZEP010000002.1"/>
</dbReference>
<name>A0A0D0X6H3_9ACTN</name>
<evidence type="ECO:0000313" key="12">
    <source>
        <dbReference type="Proteomes" id="UP000032254"/>
    </source>
</evidence>
<dbReference type="GO" id="GO:0016891">
    <property type="term" value="F:RNA endonuclease activity producing 5'-phosphomonoesters, hydrolytic mechanism"/>
    <property type="evidence" value="ECO:0007669"/>
    <property type="project" value="TreeGrafter"/>
</dbReference>
<evidence type="ECO:0000256" key="8">
    <source>
        <dbReference type="ARBA" id="ARBA00022842"/>
    </source>
</evidence>
<organism evidence="11 12">
    <name type="scientific">Micromonospora haikouensis</name>
    <dbReference type="NCBI Taxonomy" id="686309"/>
    <lineage>
        <taxon>Bacteria</taxon>
        <taxon>Bacillati</taxon>
        <taxon>Actinomycetota</taxon>
        <taxon>Actinomycetes</taxon>
        <taxon>Micromonosporales</taxon>
        <taxon>Micromonosporaceae</taxon>
        <taxon>Micromonospora</taxon>
    </lineage>
</organism>
<feature type="binding site" evidence="10">
    <location>
        <position position="44"/>
    </location>
    <ligand>
        <name>Mg(2+)</name>
        <dbReference type="ChEBI" id="CHEBI:18420"/>
    </ligand>
</feature>
<keyword evidence="12" id="KW-1185">Reference proteome</keyword>
<dbReference type="FunFam" id="3.30.2170.10:FF:000007">
    <property type="entry name" value="Endonuclease V"/>
    <property type="match status" value="1"/>
</dbReference>
<sequence length="228" mass="23659">MDTPVAAPPPRTEAEALAVQDGLRPLVDLTGPGPAAPATVAGLDVAYAESGDRLAAAVTVLDARTLAVVDQAVSVGRPAFPYVPGLFAFRELPALLAALELLTVRPELLVCDGHGLAHPRRFGLACHLGVVTGLPAIGVGKTPLVGRWEPPAGARGAWSPLCDGGEVVGRVLRTRDGVKPVFVSVGHRMGLENACARVLALTPHYRLPETTRTADRLCRAALASRSGV</sequence>
<reference evidence="11 12" key="1">
    <citation type="submission" date="2015-01" db="EMBL/GenBank/DDBJ databases">
        <title>Sequencing and annotation of Micromonospora carbonacea strain JXNU-1 genome.</title>
        <authorList>
            <person name="Long Z."/>
            <person name="Huang Y."/>
            <person name="Jiang Y."/>
        </authorList>
    </citation>
    <scope>NUCLEOTIDE SEQUENCE [LARGE SCALE GENOMIC DNA]</scope>
    <source>
        <strain evidence="11 12">JXNU-1</strain>
    </source>
</reference>
<evidence type="ECO:0000256" key="3">
    <source>
        <dbReference type="ARBA" id="ARBA00022722"/>
    </source>
</evidence>
<keyword evidence="2 10" id="KW-0963">Cytoplasm</keyword>
<keyword evidence="4 10" id="KW-0479">Metal-binding</keyword>
<dbReference type="AlphaFoldDB" id="A0A0D0X6H3"/>
<keyword evidence="8 10" id="KW-0460">Magnesium</keyword>
<feature type="binding site" evidence="10">
    <location>
        <position position="112"/>
    </location>
    <ligand>
        <name>Mg(2+)</name>
        <dbReference type="ChEBI" id="CHEBI:18420"/>
    </ligand>
</feature>
<keyword evidence="7 10" id="KW-0378">Hydrolase</keyword>
<dbReference type="EMBL" id="JXSX01000001">
    <property type="protein sequence ID" value="KIR66791.1"/>
    <property type="molecule type" value="Genomic_DNA"/>
</dbReference>
<keyword evidence="3 10" id="KW-0540">Nuclease</keyword>